<dbReference type="PANTHER" id="PTHR46599">
    <property type="entry name" value="PIGGYBAC TRANSPOSABLE ELEMENT-DERIVED PROTEIN 4"/>
    <property type="match status" value="1"/>
</dbReference>
<feature type="domain" description="PiggyBac transposable element-derived protein" evidence="2">
    <location>
        <begin position="143"/>
        <end position="579"/>
    </location>
</feature>
<protein>
    <recommendedName>
        <fullName evidence="2">PiggyBac transposable element-derived protein domain-containing protein</fullName>
    </recommendedName>
</protein>
<evidence type="ECO:0000313" key="3">
    <source>
        <dbReference type="EMBL" id="VVT46130.1"/>
    </source>
</evidence>
<feature type="region of interest" description="Disordered" evidence="1">
    <location>
        <begin position="1"/>
        <end position="48"/>
    </location>
</feature>
<dbReference type="Proteomes" id="UP000398389">
    <property type="component" value="Unassembled WGS sequence"/>
</dbReference>
<accession>A0A5E8B9Z7</accession>
<dbReference type="OrthoDB" id="5428673at2759"/>
<dbReference type="InterPro" id="IPR029526">
    <property type="entry name" value="PGBD"/>
</dbReference>
<proteinExistence type="predicted"/>
<dbReference type="PANTHER" id="PTHR46599:SF3">
    <property type="entry name" value="PIGGYBAC TRANSPOSABLE ELEMENT-DERIVED PROTEIN 4"/>
    <property type="match status" value="1"/>
</dbReference>
<gene>
    <name evidence="3" type="ORF">SAPINGB_P001061</name>
</gene>
<reference evidence="3 4" key="1">
    <citation type="submission" date="2019-09" db="EMBL/GenBank/DDBJ databases">
        <authorList>
            <person name="Brejova B."/>
        </authorList>
    </citation>
    <scope>NUCLEOTIDE SEQUENCE [LARGE SCALE GENOMIC DNA]</scope>
</reference>
<dbReference type="Pfam" id="PF13843">
    <property type="entry name" value="DDE_Tnp_1_7"/>
    <property type="match status" value="1"/>
</dbReference>
<keyword evidence="4" id="KW-1185">Reference proteome</keyword>
<evidence type="ECO:0000313" key="4">
    <source>
        <dbReference type="Proteomes" id="UP000398389"/>
    </source>
</evidence>
<organism evidence="3 4">
    <name type="scientific">Magnusiomyces paraingens</name>
    <dbReference type="NCBI Taxonomy" id="2606893"/>
    <lineage>
        <taxon>Eukaryota</taxon>
        <taxon>Fungi</taxon>
        <taxon>Dikarya</taxon>
        <taxon>Ascomycota</taxon>
        <taxon>Saccharomycotina</taxon>
        <taxon>Dipodascomycetes</taxon>
        <taxon>Dipodascales</taxon>
        <taxon>Dipodascaceae</taxon>
        <taxon>Magnusiomyces</taxon>
    </lineage>
</organism>
<dbReference type="GeneID" id="43579884"/>
<dbReference type="RefSeq" id="XP_031851675.1">
    <property type="nucleotide sequence ID" value="XM_031995784.1"/>
</dbReference>
<sequence length="703" mass="80891">MEINEIVNFQPGTAESDQLHRSSISNENNESYDESSDNSDSSQNQTYPLSSYCETKDFNVMGFEKNPEVLNLSVFKTIRSKRPKTAKDFRTKKPGSTREKILSLPAPGNFIPLTRSFEQEESQEAKVLCEQPPQGLTADQASTYYFSKILSNESFNILVHYTNNFAAANTKPDEWTPVTRGEMKIWLGILIYMGNFNISNRRLFWNSSKEMPLHEMREYMTYDRFEEIYKYFHISDYSDFFPCDNDDRKDFTHNDQLAIQSGAGSSTTWEKFTLFARVIKENSQAVFLPGKNMNIDEMTIGFKGRSPFSHSDNKSGSLKKSYRTVSLCHKGYTYDFLFQSSASGLQGVPVRANDETHSFSPTSRGLYQMICSLPFRKHFFVIYMDHTFTNSELFGTLRKLGIGAMGTVRSSSKNFPEEIDVDKREAGKVLKWNHMIGKIVKQKVPEITRAPGSPTTGEKRSADQSKTTEHEINTLGWNDNNLVYLMTTVHEANQNDKDPRTYIVRNRKRPTSKNFDYDVPVGRIASLPVPIVMDDYDQVMKSVGIFDMLRSNYYVSSKTSQKWLPLFFWLLDTSIINSYVLFITQNPTKNKQNIRFNYRFNLSQGLLDQGRAEMEQEVRVPLGQNMRDLKLYIGANTQRNSLRLTPGDHSLVPMPSGRRPFCAECRYSKHEKPNVNIKRTSHWCKICEVPLCKDCSCYYHSLS</sequence>
<feature type="compositionally biased region" description="Basic and acidic residues" evidence="1">
    <location>
        <begin position="457"/>
        <end position="470"/>
    </location>
</feature>
<name>A0A5E8B9Z7_9ASCO</name>
<dbReference type="AlphaFoldDB" id="A0A5E8B9Z7"/>
<feature type="region of interest" description="Disordered" evidence="1">
    <location>
        <begin position="447"/>
        <end position="470"/>
    </location>
</feature>
<evidence type="ECO:0000256" key="1">
    <source>
        <dbReference type="SAM" id="MobiDB-lite"/>
    </source>
</evidence>
<evidence type="ECO:0000259" key="2">
    <source>
        <dbReference type="Pfam" id="PF13843"/>
    </source>
</evidence>
<dbReference type="EMBL" id="CABVLU010000001">
    <property type="protein sequence ID" value="VVT46130.1"/>
    <property type="molecule type" value="Genomic_DNA"/>
</dbReference>